<evidence type="ECO:0000256" key="5">
    <source>
        <dbReference type="ARBA" id="ARBA00022747"/>
    </source>
</evidence>
<dbReference type="EC" id="2.1.1.37" evidence="1"/>
<dbReference type="SUPFAM" id="SSF53335">
    <property type="entry name" value="S-adenosyl-L-methionine-dependent methyltransferases"/>
    <property type="match status" value="1"/>
</dbReference>
<dbReference type="InterPro" id="IPR018117">
    <property type="entry name" value="C5_DNA_meth_AS"/>
</dbReference>
<dbReference type="RefSeq" id="WP_099385382.1">
    <property type="nucleotide sequence ID" value="NZ_JANSWH010000068.1"/>
</dbReference>
<reference evidence="7 8" key="1">
    <citation type="submission" date="2017-10" db="EMBL/GenBank/DDBJ databases">
        <title>Resolving the taxonomy of Roseburia spp., Eubacterium rectale and Agathobacter spp. through phylogenomic analysis.</title>
        <authorList>
            <person name="Sheridan P.O."/>
            <person name="Walker A.W."/>
            <person name="Duncan S.H."/>
            <person name="Scott K.P."/>
            <person name="Toole P.W.O."/>
            <person name="Luis P."/>
            <person name="Flint H.J."/>
        </authorList>
    </citation>
    <scope>NUCLEOTIDE SEQUENCE [LARGE SCALE GENOMIC DNA]</scope>
    <source>
        <strain evidence="7 8">JK623</strain>
    </source>
</reference>
<dbReference type="InterPro" id="IPR029063">
    <property type="entry name" value="SAM-dependent_MTases_sf"/>
</dbReference>
<dbReference type="CDD" id="cd00315">
    <property type="entry name" value="Cyt_C5_DNA_methylase"/>
    <property type="match status" value="1"/>
</dbReference>
<dbReference type="InterPro" id="IPR050750">
    <property type="entry name" value="C5-MTase"/>
</dbReference>
<feature type="active site" evidence="6">
    <location>
        <position position="292"/>
    </location>
</feature>
<gene>
    <name evidence="7" type="ORF">CSX02_01580</name>
</gene>
<keyword evidence="4 6" id="KW-0949">S-adenosyl-L-methionine</keyword>
<dbReference type="GO" id="GO:0003886">
    <property type="term" value="F:DNA (cytosine-5-)-methyltransferase activity"/>
    <property type="evidence" value="ECO:0007669"/>
    <property type="project" value="UniProtKB-EC"/>
</dbReference>
<dbReference type="GO" id="GO:0009307">
    <property type="term" value="P:DNA restriction-modification system"/>
    <property type="evidence" value="ECO:0007669"/>
    <property type="project" value="UniProtKB-KW"/>
</dbReference>
<dbReference type="NCBIfam" id="TIGR00675">
    <property type="entry name" value="dcm"/>
    <property type="match status" value="1"/>
</dbReference>
<comment type="caution">
    <text evidence="7">The sequence shown here is derived from an EMBL/GenBank/DDBJ whole genome shotgun (WGS) entry which is preliminary data.</text>
</comment>
<dbReference type="PROSITE" id="PS51679">
    <property type="entry name" value="SAM_MT_C5"/>
    <property type="match status" value="1"/>
</dbReference>
<evidence type="ECO:0000256" key="6">
    <source>
        <dbReference type="PROSITE-ProRule" id="PRU01016"/>
    </source>
</evidence>
<keyword evidence="2 6" id="KW-0489">Methyltransferase</keyword>
<dbReference type="PANTHER" id="PTHR46098">
    <property type="entry name" value="TRNA (CYTOSINE(38)-C(5))-METHYLTRANSFERASE"/>
    <property type="match status" value="1"/>
</dbReference>
<dbReference type="InterPro" id="IPR031303">
    <property type="entry name" value="C5_meth_CS"/>
</dbReference>
<dbReference type="Gene3D" id="3.90.120.10">
    <property type="entry name" value="DNA Methylase, subunit A, domain 2"/>
    <property type="match status" value="1"/>
</dbReference>
<dbReference type="AlphaFoldDB" id="A0A2G3E5Y7"/>
<protein>
    <recommendedName>
        <fullName evidence="1">DNA (cytosine-5-)-methyltransferase</fullName>
        <ecNumber evidence="1">2.1.1.37</ecNumber>
    </recommendedName>
</protein>
<evidence type="ECO:0000313" key="7">
    <source>
        <dbReference type="EMBL" id="PHU38664.1"/>
    </source>
</evidence>
<organism evidence="7 8">
    <name type="scientific">Agathobacter ruminis</name>
    <dbReference type="NCBI Taxonomy" id="1712665"/>
    <lineage>
        <taxon>Bacteria</taxon>
        <taxon>Bacillati</taxon>
        <taxon>Bacillota</taxon>
        <taxon>Clostridia</taxon>
        <taxon>Lachnospirales</taxon>
        <taxon>Lachnospiraceae</taxon>
        <taxon>Agathobacter</taxon>
    </lineage>
</organism>
<evidence type="ECO:0000256" key="3">
    <source>
        <dbReference type="ARBA" id="ARBA00022679"/>
    </source>
</evidence>
<accession>A0A2G3E5Y7</accession>
<sequence length="595" mass="68852">MIRLATCFSGIGAIEHALNRMGLDNKIVFACDNGDVDILSKSVPVDIEEIKKEFTLLEKIIRGIESSEDAEELKSDLDHDAELFENQCQKIELVDATIVDLDIFILQQVIEMKEIKKARLKEYTKFLDSLKKQKGNNLLLHGLMYAIEILNDYHKDNSWSLLEKTDAKFNSGDKIDWSLICSDLVKLKKIIDKLNGRKILKNTRDISERLGMLHEKIQVLQINNDLNKLSSYDDKKAYIDSLYASKESSNNVKKSYMANYDLDDRHFYWNVSFLDGKEYTNEVDLFVGGSPCQSFSLVGKQRGLEDTRGTLFYEYARLVKEIKPKVFIYENVKAILSNDDGRTWETICQVFTDLDYTWSYQVLNARDYGIPQNRERVFVVGFRNDLNLKKKFEFPKPIELKTTMKDFLLDNVSGKYYLPSKGVDFVTSDKNLTKRYTQIDGDVALCQKKNQQFNWHGDFVFEEENKDKEKTMQDLEKYFLSEKVRKYVLASGTKGFYSRPETDLDIARPLLTTMHKMHRAGVDNYVTTDGRLRKLTPRECLRLMGFSDSFKIVVSDTSMYQQSGNSIVVDVLMNIMNQVIESYPQLLEEEENGGK</sequence>
<keyword evidence="5" id="KW-0680">Restriction system</keyword>
<dbReference type="EMBL" id="PDYG01000004">
    <property type="protein sequence ID" value="PHU38664.1"/>
    <property type="molecule type" value="Genomic_DNA"/>
</dbReference>
<evidence type="ECO:0000313" key="8">
    <source>
        <dbReference type="Proteomes" id="UP000224563"/>
    </source>
</evidence>
<dbReference type="Proteomes" id="UP000224563">
    <property type="component" value="Unassembled WGS sequence"/>
</dbReference>
<keyword evidence="3 6" id="KW-0808">Transferase</keyword>
<dbReference type="PROSITE" id="PS00095">
    <property type="entry name" value="C5_MTASE_2"/>
    <property type="match status" value="1"/>
</dbReference>
<comment type="similarity">
    <text evidence="6">Belongs to the class I-like SAM-binding methyltransferase superfamily. C5-methyltransferase family.</text>
</comment>
<proteinExistence type="inferred from homology"/>
<evidence type="ECO:0000256" key="4">
    <source>
        <dbReference type="ARBA" id="ARBA00022691"/>
    </source>
</evidence>
<evidence type="ECO:0000256" key="2">
    <source>
        <dbReference type="ARBA" id="ARBA00022603"/>
    </source>
</evidence>
<dbReference type="PROSITE" id="PS00094">
    <property type="entry name" value="C5_MTASE_1"/>
    <property type="match status" value="1"/>
</dbReference>
<name>A0A2G3E5Y7_9FIRM</name>
<reference evidence="7 8" key="2">
    <citation type="submission" date="2017-10" db="EMBL/GenBank/DDBJ databases">
        <authorList>
            <person name="Banno H."/>
            <person name="Chua N.-H."/>
        </authorList>
    </citation>
    <scope>NUCLEOTIDE SEQUENCE [LARGE SCALE GENOMIC DNA]</scope>
    <source>
        <strain evidence="7 8">JK623</strain>
    </source>
</reference>
<dbReference type="Gene3D" id="3.40.50.150">
    <property type="entry name" value="Vaccinia Virus protein VP39"/>
    <property type="match status" value="1"/>
</dbReference>
<dbReference type="PANTHER" id="PTHR46098:SF1">
    <property type="entry name" value="TRNA (CYTOSINE(38)-C(5))-METHYLTRANSFERASE"/>
    <property type="match status" value="1"/>
</dbReference>
<dbReference type="Pfam" id="PF00145">
    <property type="entry name" value="DNA_methylase"/>
    <property type="match status" value="1"/>
</dbReference>
<keyword evidence="8" id="KW-1185">Reference proteome</keyword>
<dbReference type="GO" id="GO:0032259">
    <property type="term" value="P:methylation"/>
    <property type="evidence" value="ECO:0007669"/>
    <property type="project" value="UniProtKB-KW"/>
</dbReference>
<dbReference type="InterPro" id="IPR001525">
    <property type="entry name" value="C5_MeTfrase"/>
</dbReference>
<evidence type="ECO:0000256" key="1">
    <source>
        <dbReference type="ARBA" id="ARBA00011975"/>
    </source>
</evidence>